<gene>
    <name evidence="2" type="ORF">GUJ93_ZPchr0001g33087</name>
</gene>
<reference evidence="2" key="1">
    <citation type="journal article" date="2021" name="bioRxiv">
        <title>Whole Genome Assembly and Annotation of Northern Wild Rice, Zizania palustris L., Supports a Whole Genome Duplication in the Zizania Genus.</title>
        <authorList>
            <person name="Haas M."/>
            <person name="Kono T."/>
            <person name="Macchietto M."/>
            <person name="Millas R."/>
            <person name="McGilp L."/>
            <person name="Shao M."/>
            <person name="Duquette J."/>
            <person name="Hirsch C.N."/>
            <person name="Kimball J."/>
        </authorList>
    </citation>
    <scope>NUCLEOTIDE SEQUENCE</scope>
    <source>
        <tissue evidence="2">Fresh leaf tissue</tissue>
    </source>
</reference>
<dbReference type="EMBL" id="JAAALK010000288">
    <property type="protein sequence ID" value="KAG8054800.1"/>
    <property type="molecule type" value="Genomic_DNA"/>
</dbReference>
<evidence type="ECO:0000313" key="3">
    <source>
        <dbReference type="Proteomes" id="UP000729402"/>
    </source>
</evidence>
<evidence type="ECO:0000256" key="1">
    <source>
        <dbReference type="SAM" id="MobiDB-lite"/>
    </source>
</evidence>
<accession>A0A8J5R9Y5</accession>
<dbReference type="AlphaFoldDB" id="A0A8J5R9Y5"/>
<proteinExistence type="predicted"/>
<reference evidence="2" key="2">
    <citation type="submission" date="2021-02" db="EMBL/GenBank/DDBJ databases">
        <authorList>
            <person name="Kimball J.A."/>
            <person name="Haas M.W."/>
            <person name="Macchietto M."/>
            <person name="Kono T."/>
            <person name="Duquette J."/>
            <person name="Shao M."/>
        </authorList>
    </citation>
    <scope>NUCLEOTIDE SEQUENCE</scope>
    <source>
        <tissue evidence="2">Fresh leaf tissue</tissue>
    </source>
</reference>
<dbReference type="Proteomes" id="UP000729402">
    <property type="component" value="Unassembled WGS sequence"/>
</dbReference>
<sequence>MDIIESVGVAMSHGGDRRISHSAGPQVEESSSQTGHRRRRRRMLALCATTEDRSTSATPFRCCESKAGRCVSLLLVLPTLQ</sequence>
<name>A0A8J5R9Y5_ZIZPA</name>
<feature type="region of interest" description="Disordered" evidence="1">
    <location>
        <begin position="11"/>
        <end position="40"/>
    </location>
</feature>
<protein>
    <submittedName>
        <fullName evidence="2">Uncharacterized protein</fullName>
    </submittedName>
</protein>
<keyword evidence="3" id="KW-1185">Reference proteome</keyword>
<organism evidence="2 3">
    <name type="scientific">Zizania palustris</name>
    <name type="common">Northern wild rice</name>
    <dbReference type="NCBI Taxonomy" id="103762"/>
    <lineage>
        <taxon>Eukaryota</taxon>
        <taxon>Viridiplantae</taxon>
        <taxon>Streptophyta</taxon>
        <taxon>Embryophyta</taxon>
        <taxon>Tracheophyta</taxon>
        <taxon>Spermatophyta</taxon>
        <taxon>Magnoliopsida</taxon>
        <taxon>Liliopsida</taxon>
        <taxon>Poales</taxon>
        <taxon>Poaceae</taxon>
        <taxon>BOP clade</taxon>
        <taxon>Oryzoideae</taxon>
        <taxon>Oryzeae</taxon>
        <taxon>Zizaniinae</taxon>
        <taxon>Zizania</taxon>
    </lineage>
</organism>
<evidence type="ECO:0000313" key="2">
    <source>
        <dbReference type="EMBL" id="KAG8054800.1"/>
    </source>
</evidence>
<comment type="caution">
    <text evidence="2">The sequence shown here is derived from an EMBL/GenBank/DDBJ whole genome shotgun (WGS) entry which is preliminary data.</text>
</comment>